<dbReference type="NCBIfam" id="NF009566">
    <property type="entry name" value="PRK13020.1"/>
    <property type="match status" value="1"/>
</dbReference>
<evidence type="ECO:0000313" key="12">
    <source>
        <dbReference type="EMBL" id="GGW50589.1"/>
    </source>
</evidence>
<dbReference type="PIRSF" id="PIRSF000498">
    <property type="entry name" value="Riboflavin_syn_A"/>
    <property type="match status" value="1"/>
</dbReference>
<dbReference type="NCBIfam" id="TIGR00187">
    <property type="entry name" value="ribE"/>
    <property type="match status" value="1"/>
</dbReference>
<comment type="caution">
    <text evidence="12">The sequence shown here is derived from an EMBL/GenBank/DDBJ whole genome shotgun (WGS) entry which is preliminary data.</text>
</comment>
<organism evidence="12 13">
    <name type="scientific">Alishewanella tabrizica</name>
    <dbReference type="NCBI Taxonomy" id="671278"/>
    <lineage>
        <taxon>Bacteria</taxon>
        <taxon>Pseudomonadati</taxon>
        <taxon>Pseudomonadota</taxon>
        <taxon>Gammaproteobacteria</taxon>
        <taxon>Alteromonadales</taxon>
        <taxon>Alteromonadaceae</taxon>
        <taxon>Alishewanella</taxon>
    </lineage>
</organism>
<proteinExistence type="predicted"/>
<evidence type="ECO:0000256" key="8">
    <source>
        <dbReference type="ARBA" id="ARBA00022737"/>
    </source>
</evidence>
<keyword evidence="6" id="KW-0686">Riboflavin biosynthesis</keyword>
<keyword evidence="8" id="KW-0677">Repeat</keyword>
<evidence type="ECO:0000256" key="3">
    <source>
        <dbReference type="ARBA" id="ARBA00004887"/>
    </source>
</evidence>
<keyword evidence="7" id="KW-0808">Transferase</keyword>
<feature type="domain" description="Lumazine-binding" evidence="11">
    <location>
        <begin position="98"/>
        <end position="194"/>
    </location>
</feature>
<name>A0ABQ2WD78_9ALTE</name>
<dbReference type="Pfam" id="PF00677">
    <property type="entry name" value="Lum_binding"/>
    <property type="match status" value="2"/>
</dbReference>
<dbReference type="InterPro" id="IPR023366">
    <property type="entry name" value="ATP_synth_asu-like_sf"/>
</dbReference>
<evidence type="ECO:0000256" key="1">
    <source>
        <dbReference type="ARBA" id="ARBA00000968"/>
    </source>
</evidence>
<evidence type="ECO:0000256" key="9">
    <source>
        <dbReference type="NCBIfam" id="TIGR00187"/>
    </source>
</evidence>
<evidence type="ECO:0000313" key="13">
    <source>
        <dbReference type="Proteomes" id="UP000634667"/>
    </source>
</evidence>
<evidence type="ECO:0000256" key="4">
    <source>
        <dbReference type="ARBA" id="ARBA00012827"/>
    </source>
</evidence>
<evidence type="ECO:0000256" key="6">
    <source>
        <dbReference type="ARBA" id="ARBA00022619"/>
    </source>
</evidence>
<gene>
    <name evidence="12" type="primary">ribE-3</name>
    <name evidence="12" type="ORF">GCM10008111_03140</name>
</gene>
<evidence type="ECO:0000259" key="11">
    <source>
        <dbReference type="PROSITE" id="PS51177"/>
    </source>
</evidence>
<dbReference type="PROSITE" id="PS51177">
    <property type="entry name" value="LUMAZINE_BIND"/>
    <property type="match status" value="2"/>
</dbReference>
<dbReference type="InterPro" id="IPR017938">
    <property type="entry name" value="Riboflavin_synthase-like_b-brl"/>
</dbReference>
<evidence type="ECO:0000256" key="5">
    <source>
        <dbReference type="ARBA" id="ARBA00013950"/>
    </source>
</evidence>
<dbReference type="SUPFAM" id="SSF63380">
    <property type="entry name" value="Riboflavin synthase domain-like"/>
    <property type="match status" value="2"/>
</dbReference>
<comment type="pathway">
    <text evidence="3">Cofactor biosynthesis; riboflavin biosynthesis; riboflavin from 2-hydroxy-3-oxobutyl phosphate and 5-amino-6-(D-ribitylamino)uracil: step 2/2.</text>
</comment>
<dbReference type="InterPro" id="IPR026017">
    <property type="entry name" value="Lumazine-bd_dom"/>
</dbReference>
<dbReference type="PANTHER" id="PTHR21098:SF12">
    <property type="entry name" value="RIBOFLAVIN SYNTHASE"/>
    <property type="match status" value="1"/>
</dbReference>
<protein>
    <recommendedName>
        <fullName evidence="5 9">Riboflavin synthase</fullName>
        <ecNumber evidence="4 9">2.5.1.9</ecNumber>
    </recommendedName>
</protein>
<dbReference type="InterPro" id="IPR001783">
    <property type="entry name" value="Lumazine-bd"/>
</dbReference>
<dbReference type="Proteomes" id="UP000634667">
    <property type="component" value="Unassembled WGS sequence"/>
</dbReference>
<dbReference type="RefSeq" id="WP_189479762.1">
    <property type="nucleotide sequence ID" value="NZ_BMYR01000001.1"/>
</dbReference>
<evidence type="ECO:0000256" key="7">
    <source>
        <dbReference type="ARBA" id="ARBA00022679"/>
    </source>
</evidence>
<comment type="function">
    <text evidence="2">Catalyzes the dismutation of two molecules of 6,7-dimethyl-8-ribityllumazine, resulting in the formation of riboflavin and 5-amino-6-(D-ribitylamino)uracil.</text>
</comment>
<dbReference type="NCBIfam" id="NF006767">
    <property type="entry name" value="PRK09289.1"/>
    <property type="match status" value="1"/>
</dbReference>
<feature type="repeat" description="Lumazine-binding" evidence="10">
    <location>
        <begin position="1"/>
        <end position="97"/>
    </location>
</feature>
<dbReference type="PANTHER" id="PTHR21098">
    <property type="entry name" value="RIBOFLAVIN SYNTHASE ALPHA CHAIN"/>
    <property type="match status" value="1"/>
</dbReference>
<dbReference type="CDD" id="cd00402">
    <property type="entry name" value="Riboflavin_synthase_like"/>
    <property type="match status" value="1"/>
</dbReference>
<feature type="repeat" description="Lumazine-binding" evidence="10">
    <location>
        <begin position="98"/>
        <end position="194"/>
    </location>
</feature>
<dbReference type="EC" id="2.5.1.9" evidence="4 9"/>
<dbReference type="Gene3D" id="2.40.30.20">
    <property type="match status" value="2"/>
</dbReference>
<keyword evidence="13" id="KW-1185">Reference proteome</keyword>
<reference evidence="13" key="1">
    <citation type="journal article" date="2019" name="Int. J. Syst. Evol. Microbiol.">
        <title>The Global Catalogue of Microorganisms (GCM) 10K type strain sequencing project: providing services to taxonomists for standard genome sequencing and annotation.</title>
        <authorList>
            <consortium name="The Broad Institute Genomics Platform"/>
            <consortium name="The Broad Institute Genome Sequencing Center for Infectious Disease"/>
            <person name="Wu L."/>
            <person name="Ma J."/>
        </authorList>
    </citation>
    <scope>NUCLEOTIDE SEQUENCE [LARGE SCALE GENOMIC DNA]</scope>
    <source>
        <strain evidence="13">KCTC 23723</strain>
    </source>
</reference>
<evidence type="ECO:0000256" key="10">
    <source>
        <dbReference type="PROSITE-ProRule" id="PRU00524"/>
    </source>
</evidence>
<dbReference type="EMBL" id="BMYR01000001">
    <property type="protein sequence ID" value="GGW50589.1"/>
    <property type="molecule type" value="Genomic_DNA"/>
</dbReference>
<comment type="catalytic activity">
    <reaction evidence="1">
        <text>2 6,7-dimethyl-8-(1-D-ribityl)lumazine + H(+) = 5-amino-6-(D-ribitylamino)uracil + riboflavin</text>
        <dbReference type="Rhea" id="RHEA:20772"/>
        <dbReference type="ChEBI" id="CHEBI:15378"/>
        <dbReference type="ChEBI" id="CHEBI:15934"/>
        <dbReference type="ChEBI" id="CHEBI:57986"/>
        <dbReference type="ChEBI" id="CHEBI:58201"/>
        <dbReference type="EC" id="2.5.1.9"/>
    </reaction>
</comment>
<evidence type="ECO:0000256" key="2">
    <source>
        <dbReference type="ARBA" id="ARBA00002803"/>
    </source>
</evidence>
<sequence length="216" mass="23463">MFTGIIEATGQLTQLRRQGGDIVVTIHSDTLDFSDVKLGDSIATNGVCLTVTALLQNSFRADLSAETLALTQFATYQIGQKVNLEKALMATSRLGGHLVSGHVDGLSELLHLEKTARAWQLWFSLPPALAPYLAYKGSVTIDGVSLTVNDVTNDRFRLTIVPHTAQHTTLIHLQKGQRVHLEVDLIARYLERLLLAKAPAAAGGVDLALLKQRGFL</sequence>
<feature type="domain" description="Lumazine-binding" evidence="11">
    <location>
        <begin position="1"/>
        <end position="97"/>
    </location>
</feature>
<accession>A0ABQ2WD78</accession>